<keyword evidence="7" id="KW-1185">Reference proteome</keyword>
<evidence type="ECO:0000256" key="2">
    <source>
        <dbReference type="SAM" id="MobiDB-lite"/>
    </source>
</evidence>
<feature type="domain" description="PGF-CTERM archaeal protein-sorting signal" evidence="4">
    <location>
        <begin position="751"/>
        <end position="773"/>
    </location>
</feature>
<dbReference type="RefSeq" id="WP_256308411.1">
    <property type="nucleotide sequence ID" value="NZ_JANHAW010000002.1"/>
</dbReference>
<organism evidence="6 7">
    <name type="scientific">Halobellus litoreus</name>
    <dbReference type="NCBI Taxonomy" id="755310"/>
    <lineage>
        <taxon>Archaea</taxon>
        <taxon>Methanobacteriati</taxon>
        <taxon>Methanobacteriota</taxon>
        <taxon>Stenosarchaea group</taxon>
        <taxon>Halobacteria</taxon>
        <taxon>Halobacteriales</taxon>
        <taxon>Haloferacaceae</taxon>
        <taxon>Halobellus</taxon>
    </lineage>
</organism>
<feature type="region of interest" description="Disordered" evidence="2">
    <location>
        <begin position="701"/>
        <end position="753"/>
    </location>
</feature>
<feature type="transmembrane region" description="Helical" evidence="3">
    <location>
        <begin position="753"/>
        <end position="771"/>
    </location>
</feature>
<feature type="domain" description="DUF7827" evidence="5">
    <location>
        <begin position="218"/>
        <end position="310"/>
    </location>
</feature>
<dbReference type="Pfam" id="PF18204">
    <property type="entry name" value="PGF-CTERM"/>
    <property type="match status" value="1"/>
</dbReference>
<dbReference type="GO" id="GO:0030115">
    <property type="term" value="C:S-layer"/>
    <property type="evidence" value="ECO:0007669"/>
    <property type="project" value="UniProtKB-SubCell"/>
</dbReference>
<evidence type="ECO:0000259" key="4">
    <source>
        <dbReference type="Pfam" id="PF18204"/>
    </source>
</evidence>
<dbReference type="NCBIfam" id="NF045517">
    <property type="entry name" value="halo_surf_dom"/>
    <property type="match status" value="1"/>
</dbReference>
<dbReference type="NCBIfam" id="TIGR04126">
    <property type="entry name" value="PGF_CTERM"/>
    <property type="match status" value="1"/>
</dbReference>
<reference evidence="6 7" key="1">
    <citation type="journal article" date="2019" name="Int. J. Syst. Evol. Microbiol.">
        <title>The Global Catalogue of Microorganisms (GCM) 10K type strain sequencing project: providing services to taxonomists for standard genome sequencing and annotation.</title>
        <authorList>
            <consortium name="The Broad Institute Genomics Platform"/>
            <consortium name="The Broad Institute Genome Sequencing Center for Infectious Disease"/>
            <person name="Wu L."/>
            <person name="Ma J."/>
        </authorList>
    </citation>
    <scope>NUCLEOTIDE SEQUENCE [LARGE SCALE GENOMIC DNA]</scope>
    <source>
        <strain evidence="6 7">CGMCC 1.10387</strain>
    </source>
</reference>
<keyword evidence="3" id="KW-0472">Membrane</keyword>
<accession>A0ABD6DS07</accession>
<keyword evidence="3" id="KW-0812">Transmembrane</keyword>
<keyword evidence="1" id="KW-0732">Signal</keyword>
<evidence type="ECO:0000256" key="1">
    <source>
        <dbReference type="ARBA" id="ARBA00022729"/>
    </source>
</evidence>
<evidence type="ECO:0000313" key="7">
    <source>
        <dbReference type="Proteomes" id="UP001597092"/>
    </source>
</evidence>
<comment type="caution">
    <text evidence="6">The sequence shown here is derived from an EMBL/GenBank/DDBJ whole genome shotgun (WGS) entry which is preliminary data.</text>
</comment>
<dbReference type="GO" id="GO:0005886">
    <property type="term" value="C:plasma membrane"/>
    <property type="evidence" value="ECO:0007669"/>
    <property type="project" value="UniProtKB-SubCell"/>
</dbReference>
<dbReference type="Proteomes" id="UP001597092">
    <property type="component" value="Unassembled WGS sequence"/>
</dbReference>
<proteinExistence type="predicted"/>
<sequence length="775" mass="82035">MYNSSTTVDYNDTGNPLGLADINSLQIREYDTSGDTPEIGSLEDEFGFDGNYADINTDDLDGEYVVTPAGDSSVALVLEGGDIVGAVNEGNLTDYTTAWEVTSQDLSVDFDEDSVNNGATDSANEVDLNTNRGSSDVEVSADGLEQADLLSIFSASAFNAQPLPSYDDDSESTIVLDGVGDVTEDADFEGIDEGEYEFEFEVSDTTASDSGTVEVTESDVDASFSQGTYSQAAGDVVNMTIELEDTDNAWVQVGDEDSGFVDVLYVEDDDDDDEVSFEINTRTLGTSLGPEVVYNSEDDIVQSEMHGEIGPDNEPKYENADGNTLSEADGDHDFSGYLEALDLIDTDQDKTNQLIRPLQPTTYEVAVGGDNVFVVNDDDESELNDELELATLDLTEPGVDNVQTWTAPSDSADADEELQEVLDIVSQQSDIAEDDRLVIQAEASGIYGHMVAIDEAGFDALEDGFDANTLYELDNRTGEGVDLTVEADDSTGNQQATSLNLEDVANQDVFILADNDGGQMFIIVDTSSDAAFSGSVDTPAEFTAELTYDTDSSERFEFDGTGGPLGSAGGDNVYDGDAAFPYFQADSDQSQSAEFTIADGTASFDNQNADEVVQIANTGEATVSGTTNIAPGSDASIRVRSDSDVSPSFVKTVNTEITEDGTFSATFDLSEQSVDDTATVSLRVGGSAYGQTDAVIVEQVSDETATPEPDTATPEPDTATPEPDTATPEPDDDTATPEPDTDTPTESNTGTPGFGVVVALTALIAAALLAVRRDN</sequence>
<name>A0ABD6DS07_9EURY</name>
<dbReference type="AlphaFoldDB" id="A0ABD6DS07"/>
<evidence type="ECO:0000313" key="6">
    <source>
        <dbReference type="EMBL" id="MFD1684084.1"/>
    </source>
</evidence>
<dbReference type="EMBL" id="JBHUDP010000001">
    <property type="protein sequence ID" value="MFD1684084.1"/>
    <property type="molecule type" value="Genomic_DNA"/>
</dbReference>
<dbReference type="InterPro" id="IPR026371">
    <property type="entry name" value="PGF_CTERM"/>
</dbReference>
<evidence type="ECO:0000256" key="3">
    <source>
        <dbReference type="SAM" id="Phobius"/>
    </source>
</evidence>
<evidence type="ECO:0000259" key="5">
    <source>
        <dbReference type="Pfam" id="PF25162"/>
    </source>
</evidence>
<gene>
    <name evidence="6" type="ORF">ACFSAS_00485</name>
</gene>
<feature type="compositionally biased region" description="Low complexity" evidence="2">
    <location>
        <begin position="702"/>
        <end position="728"/>
    </location>
</feature>
<keyword evidence="3" id="KW-1133">Transmembrane helix</keyword>
<dbReference type="InterPro" id="IPR057149">
    <property type="entry name" value="DUF7827"/>
</dbReference>
<protein>
    <submittedName>
        <fullName evidence="6">BGTF surface domain-containing protein</fullName>
    </submittedName>
</protein>
<feature type="compositionally biased region" description="Acidic residues" evidence="2">
    <location>
        <begin position="729"/>
        <end position="743"/>
    </location>
</feature>
<dbReference type="Pfam" id="PF25162">
    <property type="entry name" value="DUF7827"/>
    <property type="match status" value="1"/>
</dbReference>